<evidence type="ECO:0000313" key="2">
    <source>
        <dbReference type="EMBL" id="EDW48554.1"/>
    </source>
</evidence>
<feature type="compositionally biased region" description="Low complexity" evidence="1">
    <location>
        <begin position="1"/>
        <end position="15"/>
    </location>
</feature>
<organism evidence="3">
    <name type="scientific">Drosophila sechellia</name>
    <name type="common">Fruit fly</name>
    <dbReference type="NCBI Taxonomy" id="7238"/>
    <lineage>
        <taxon>Eukaryota</taxon>
        <taxon>Metazoa</taxon>
        <taxon>Ecdysozoa</taxon>
        <taxon>Arthropoda</taxon>
        <taxon>Hexapoda</taxon>
        <taxon>Insecta</taxon>
        <taxon>Pterygota</taxon>
        <taxon>Neoptera</taxon>
        <taxon>Endopterygota</taxon>
        <taxon>Diptera</taxon>
        <taxon>Brachycera</taxon>
        <taxon>Muscomorpha</taxon>
        <taxon>Ephydroidea</taxon>
        <taxon>Drosophilidae</taxon>
        <taxon>Drosophila</taxon>
        <taxon>Sophophora</taxon>
    </lineage>
</organism>
<proteinExistence type="predicted"/>
<gene>
    <name evidence="2" type="primary">Dsec\GM19851</name>
    <name evidence="2" type="ORF">Dsec_GM19851</name>
</gene>
<evidence type="ECO:0000313" key="3">
    <source>
        <dbReference type="Proteomes" id="UP000001292"/>
    </source>
</evidence>
<dbReference type="Proteomes" id="UP000001292">
    <property type="component" value="Unassembled WGS sequence"/>
</dbReference>
<name>B4HPB6_DROSE</name>
<reference evidence="2 3" key="1">
    <citation type="journal article" date="2007" name="Nature">
        <title>Evolution of genes and genomes on the Drosophila phylogeny.</title>
        <authorList>
            <consortium name="Drosophila 12 Genomes Consortium"/>
            <person name="Clark A.G."/>
            <person name="Eisen M.B."/>
            <person name="Smith D.R."/>
            <person name="Bergman C.M."/>
            <person name="Oliver B."/>
            <person name="Markow T.A."/>
            <person name="Kaufman T.C."/>
            <person name="Kellis M."/>
            <person name="Gelbart W."/>
            <person name="Iyer V.N."/>
            <person name="Pollard D.A."/>
            <person name="Sackton T.B."/>
            <person name="Larracuente A.M."/>
            <person name="Singh N.D."/>
            <person name="Abad J.P."/>
            <person name="Abt D.N."/>
            <person name="Adryan B."/>
            <person name="Aguade M."/>
            <person name="Akashi H."/>
            <person name="Anderson W.W."/>
            <person name="Aquadro C.F."/>
            <person name="Ardell D.H."/>
            <person name="Arguello R."/>
            <person name="Artieri C.G."/>
            <person name="Barbash D.A."/>
            <person name="Barker D."/>
            <person name="Barsanti P."/>
            <person name="Batterham P."/>
            <person name="Batzoglou S."/>
            <person name="Begun D."/>
            <person name="Bhutkar A."/>
            <person name="Blanco E."/>
            <person name="Bosak S.A."/>
            <person name="Bradley R.K."/>
            <person name="Brand A.D."/>
            <person name="Brent M.R."/>
            <person name="Brooks A.N."/>
            <person name="Brown R.H."/>
            <person name="Butlin R.K."/>
            <person name="Caggese C."/>
            <person name="Calvi B.R."/>
            <person name="Bernardo de Carvalho A."/>
            <person name="Caspi A."/>
            <person name="Castrezana S."/>
            <person name="Celniker S.E."/>
            <person name="Chang J.L."/>
            <person name="Chapple C."/>
            <person name="Chatterji S."/>
            <person name="Chinwalla A."/>
            <person name="Civetta A."/>
            <person name="Clifton S.W."/>
            <person name="Comeron J.M."/>
            <person name="Costello J.C."/>
            <person name="Coyne J.A."/>
            <person name="Daub J."/>
            <person name="David R.G."/>
            <person name="Delcher A.L."/>
            <person name="Delehaunty K."/>
            <person name="Do C.B."/>
            <person name="Ebling H."/>
            <person name="Edwards K."/>
            <person name="Eickbush T."/>
            <person name="Evans J.D."/>
            <person name="Filipski A."/>
            <person name="Findeiss S."/>
            <person name="Freyhult E."/>
            <person name="Fulton L."/>
            <person name="Fulton R."/>
            <person name="Garcia A.C."/>
            <person name="Gardiner A."/>
            <person name="Garfield D.A."/>
            <person name="Garvin B.E."/>
            <person name="Gibson G."/>
            <person name="Gilbert D."/>
            <person name="Gnerre S."/>
            <person name="Godfrey J."/>
            <person name="Good R."/>
            <person name="Gotea V."/>
            <person name="Gravely B."/>
            <person name="Greenberg A.J."/>
            <person name="Griffiths-Jones S."/>
            <person name="Gross S."/>
            <person name="Guigo R."/>
            <person name="Gustafson E.A."/>
            <person name="Haerty W."/>
            <person name="Hahn M.W."/>
            <person name="Halligan D.L."/>
            <person name="Halpern A.L."/>
            <person name="Halter G.M."/>
            <person name="Han M.V."/>
            <person name="Heger A."/>
            <person name="Hillier L."/>
            <person name="Hinrichs A.S."/>
            <person name="Holmes I."/>
            <person name="Hoskins R.A."/>
            <person name="Hubisz M.J."/>
            <person name="Hultmark D."/>
            <person name="Huntley M.A."/>
            <person name="Jaffe D.B."/>
            <person name="Jagadeeshan S."/>
            <person name="Jeck W.R."/>
            <person name="Johnson J."/>
            <person name="Jones C.D."/>
            <person name="Jordan W.C."/>
            <person name="Karpen G.H."/>
            <person name="Kataoka E."/>
            <person name="Keightley P.D."/>
            <person name="Kheradpour P."/>
            <person name="Kirkness E.F."/>
            <person name="Koerich L.B."/>
            <person name="Kristiansen K."/>
            <person name="Kudrna D."/>
            <person name="Kulathinal R.J."/>
            <person name="Kumar S."/>
            <person name="Kwok R."/>
            <person name="Lander E."/>
            <person name="Langley C.H."/>
            <person name="Lapoint R."/>
            <person name="Lazzaro B.P."/>
            <person name="Lee S.J."/>
            <person name="Levesque L."/>
            <person name="Li R."/>
            <person name="Lin C.F."/>
            <person name="Lin M.F."/>
            <person name="Lindblad-Toh K."/>
            <person name="Llopart A."/>
            <person name="Long M."/>
            <person name="Low L."/>
            <person name="Lozovsky E."/>
            <person name="Lu J."/>
            <person name="Luo M."/>
            <person name="Machado C.A."/>
            <person name="Makalowski W."/>
            <person name="Marzo M."/>
            <person name="Matsuda M."/>
            <person name="Matzkin L."/>
            <person name="McAllister B."/>
            <person name="McBride C.S."/>
            <person name="McKernan B."/>
            <person name="McKernan K."/>
            <person name="Mendez-Lago M."/>
            <person name="Minx P."/>
            <person name="Mollenhauer M.U."/>
            <person name="Montooth K."/>
            <person name="Mount S.M."/>
            <person name="Mu X."/>
            <person name="Myers E."/>
            <person name="Negre B."/>
            <person name="Newfeld S."/>
            <person name="Nielsen R."/>
            <person name="Noor M.A."/>
            <person name="O'Grady P."/>
            <person name="Pachter L."/>
            <person name="Papaceit M."/>
            <person name="Parisi M.J."/>
            <person name="Parisi M."/>
            <person name="Parts L."/>
            <person name="Pedersen J.S."/>
            <person name="Pesole G."/>
            <person name="Phillippy A.M."/>
            <person name="Ponting C.P."/>
            <person name="Pop M."/>
            <person name="Porcelli D."/>
            <person name="Powell J.R."/>
            <person name="Prohaska S."/>
            <person name="Pruitt K."/>
            <person name="Puig M."/>
            <person name="Quesneville H."/>
            <person name="Ram K.R."/>
            <person name="Rand D."/>
            <person name="Rasmussen M.D."/>
            <person name="Reed L.K."/>
            <person name="Reenan R."/>
            <person name="Reily A."/>
            <person name="Remington K.A."/>
            <person name="Rieger T.T."/>
            <person name="Ritchie M.G."/>
            <person name="Robin C."/>
            <person name="Rogers Y.H."/>
            <person name="Rohde C."/>
            <person name="Rozas J."/>
            <person name="Rubenfield M.J."/>
            <person name="Ruiz A."/>
            <person name="Russo S."/>
            <person name="Salzberg S.L."/>
            <person name="Sanchez-Gracia A."/>
            <person name="Saranga D.J."/>
            <person name="Sato H."/>
            <person name="Schaeffer S.W."/>
            <person name="Schatz M.C."/>
            <person name="Schlenke T."/>
            <person name="Schwartz R."/>
            <person name="Segarra C."/>
            <person name="Singh R.S."/>
            <person name="Sirot L."/>
            <person name="Sirota M."/>
            <person name="Sisneros N.B."/>
            <person name="Smith C.D."/>
            <person name="Smith T.F."/>
            <person name="Spieth J."/>
            <person name="Stage D.E."/>
            <person name="Stark A."/>
            <person name="Stephan W."/>
            <person name="Strausberg R.L."/>
            <person name="Strempel S."/>
            <person name="Sturgill D."/>
            <person name="Sutton G."/>
            <person name="Sutton G.G."/>
            <person name="Tao W."/>
            <person name="Teichmann S."/>
            <person name="Tobari Y.N."/>
            <person name="Tomimura Y."/>
            <person name="Tsolas J.M."/>
            <person name="Valente V.L."/>
            <person name="Venter E."/>
            <person name="Venter J.C."/>
            <person name="Vicario S."/>
            <person name="Vieira F.G."/>
            <person name="Vilella A.J."/>
            <person name="Villasante A."/>
            <person name="Walenz B."/>
            <person name="Wang J."/>
            <person name="Wasserman M."/>
            <person name="Watts T."/>
            <person name="Wilson D."/>
            <person name="Wilson R.K."/>
            <person name="Wing R.A."/>
            <person name="Wolfner M.F."/>
            <person name="Wong A."/>
            <person name="Wong G.K."/>
            <person name="Wu C.I."/>
            <person name="Wu G."/>
            <person name="Yamamoto D."/>
            <person name="Yang H.P."/>
            <person name="Yang S.P."/>
            <person name="Yorke J.A."/>
            <person name="Yoshida K."/>
            <person name="Zdobnov E."/>
            <person name="Zhang P."/>
            <person name="Zhang Y."/>
            <person name="Zimin A.V."/>
            <person name="Baldwin J."/>
            <person name="Abdouelleil A."/>
            <person name="Abdulkadir J."/>
            <person name="Abebe A."/>
            <person name="Abera B."/>
            <person name="Abreu J."/>
            <person name="Acer S.C."/>
            <person name="Aftuck L."/>
            <person name="Alexander A."/>
            <person name="An P."/>
            <person name="Anderson E."/>
            <person name="Anderson S."/>
            <person name="Arachi H."/>
            <person name="Azer M."/>
            <person name="Bachantsang P."/>
            <person name="Barry A."/>
            <person name="Bayul T."/>
            <person name="Berlin A."/>
            <person name="Bessette D."/>
            <person name="Bloom T."/>
            <person name="Blye J."/>
            <person name="Boguslavskiy L."/>
            <person name="Bonnet C."/>
            <person name="Boukhgalter B."/>
            <person name="Bourzgui I."/>
            <person name="Brown A."/>
            <person name="Cahill P."/>
            <person name="Channer S."/>
            <person name="Cheshatsang Y."/>
            <person name="Chuda L."/>
            <person name="Citroen M."/>
            <person name="Collymore A."/>
            <person name="Cooke P."/>
            <person name="Costello M."/>
            <person name="D'Aco K."/>
            <person name="Daza R."/>
            <person name="De Haan G."/>
            <person name="DeGray S."/>
            <person name="DeMaso C."/>
            <person name="Dhargay N."/>
            <person name="Dooley K."/>
            <person name="Dooley E."/>
            <person name="Doricent M."/>
            <person name="Dorje P."/>
            <person name="Dorjee K."/>
            <person name="Dupes A."/>
            <person name="Elong R."/>
            <person name="Falk J."/>
            <person name="Farina A."/>
            <person name="Faro S."/>
            <person name="Ferguson D."/>
            <person name="Fisher S."/>
            <person name="Foley C.D."/>
            <person name="Franke A."/>
            <person name="Friedrich D."/>
            <person name="Gadbois L."/>
            <person name="Gearin G."/>
            <person name="Gearin C.R."/>
            <person name="Giannoukos G."/>
            <person name="Goode T."/>
            <person name="Graham J."/>
            <person name="Grandbois E."/>
            <person name="Grewal S."/>
            <person name="Gyaltsen K."/>
            <person name="Hafez N."/>
            <person name="Hagos B."/>
            <person name="Hall J."/>
            <person name="Henson C."/>
            <person name="Hollinger A."/>
            <person name="Honan T."/>
            <person name="Huard M.D."/>
            <person name="Hughes L."/>
            <person name="Hurhula B."/>
            <person name="Husby M.E."/>
            <person name="Kamat A."/>
            <person name="Kanga B."/>
            <person name="Kashin S."/>
            <person name="Khazanovich D."/>
            <person name="Kisner P."/>
            <person name="Lance K."/>
            <person name="Lara M."/>
            <person name="Lee W."/>
            <person name="Lennon N."/>
            <person name="Letendre F."/>
            <person name="LeVine R."/>
            <person name="Lipovsky A."/>
            <person name="Liu X."/>
            <person name="Liu J."/>
            <person name="Liu S."/>
            <person name="Lokyitsang T."/>
            <person name="Lokyitsang Y."/>
            <person name="Lubonja R."/>
            <person name="Lui A."/>
            <person name="MacDonald P."/>
            <person name="Magnisalis V."/>
            <person name="Maru K."/>
            <person name="Matthews C."/>
            <person name="McCusker W."/>
            <person name="McDonough S."/>
            <person name="Mehta T."/>
            <person name="Meldrim J."/>
            <person name="Meneus L."/>
            <person name="Mihai O."/>
            <person name="Mihalev A."/>
            <person name="Mihova T."/>
            <person name="Mittelman R."/>
            <person name="Mlenga V."/>
            <person name="Montmayeur A."/>
            <person name="Mulrain L."/>
            <person name="Navidi A."/>
            <person name="Naylor J."/>
            <person name="Negash T."/>
            <person name="Nguyen T."/>
            <person name="Nguyen N."/>
            <person name="Nicol R."/>
            <person name="Norbu C."/>
            <person name="Norbu N."/>
            <person name="Novod N."/>
            <person name="O'Neill B."/>
            <person name="Osman S."/>
            <person name="Markiewicz E."/>
            <person name="Oyono O.L."/>
            <person name="Patti C."/>
            <person name="Phunkhang P."/>
            <person name="Pierre F."/>
            <person name="Priest M."/>
            <person name="Raghuraman S."/>
            <person name="Rege F."/>
            <person name="Reyes R."/>
            <person name="Rise C."/>
            <person name="Rogov P."/>
            <person name="Ross K."/>
            <person name="Ryan E."/>
            <person name="Settipalli S."/>
            <person name="Shea T."/>
            <person name="Sherpa N."/>
            <person name="Shi L."/>
            <person name="Shih D."/>
            <person name="Sparrow T."/>
            <person name="Spaulding J."/>
            <person name="Stalker J."/>
            <person name="Stange-Thomann N."/>
            <person name="Stavropoulos S."/>
            <person name="Stone C."/>
            <person name="Strader C."/>
            <person name="Tesfaye S."/>
            <person name="Thomson T."/>
            <person name="Thoulutsang Y."/>
            <person name="Thoulutsang D."/>
            <person name="Topham K."/>
            <person name="Topping I."/>
            <person name="Tsamla T."/>
            <person name="Vassiliev H."/>
            <person name="Vo A."/>
            <person name="Wangchuk T."/>
            <person name="Wangdi T."/>
            <person name="Weiand M."/>
            <person name="Wilkinson J."/>
            <person name="Wilson A."/>
            <person name="Yadav S."/>
            <person name="Young G."/>
            <person name="Yu Q."/>
            <person name="Zembek L."/>
            <person name="Zhong D."/>
            <person name="Zimmer A."/>
            <person name="Zwirko Z."/>
            <person name="Jaffe D.B."/>
            <person name="Alvarez P."/>
            <person name="Brockman W."/>
            <person name="Butler J."/>
            <person name="Chin C."/>
            <person name="Gnerre S."/>
            <person name="Grabherr M."/>
            <person name="Kleber M."/>
            <person name="Mauceli E."/>
            <person name="MacCallum I."/>
        </authorList>
    </citation>
    <scope>NUCLEOTIDE SEQUENCE [LARGE SCALE GENOMIC DNA]</scope>
    <source>
        <strain evidence="3">Rob3c / Tucson 14021-0248.25</strain>
    </source>
</reference>
<dbReference type="AlphaFoldDB" id="B4HPB6"/>
<protein>
    <submittedName>
        <fullName evidence="2">GM19851</fullName>
    </submittedName>
</protein>
<accession>B4HPB6</accession>
<keyword evidence="3" id="KW-1185">Reference proteome</keyword>
<feature type="region of interest" description="Disordered" evidence="1">
    <location>
        <begin position="1"/>
        <end position="29"/>
    </location>
</feature>
<dbReference type="EMBL" id="CH480816">
    <property type="protein sequence ID" value="EDW48554.1"/>
    <property type="molecule type" value="Genomic_DNA"/>
</dbReference>
<evidence type="ECO:0000256" key="1">
    <source>
        <dbReference type="SAM" id="MobiDB-lite"/>
    </source>
</evidence>
<sequence>MCEQQQQQRQQQQQQHMCNMSSDAHEQHELGSNMADKLLVNAVSSQQSGYSPMISASNGKWK</sequence>
<dbReference type="HOGENOM" id="CLU_2906471_0_0_1"/>